<dbReference type="PRINTS" id="PR01038">
    <property type="entry name" value="TRNASYNTHARG"/>
</dbReference>
<dbReference type="InterPro" id="IPR005148">
    <property type="entry name" value="Arg-tRNA-synth_N"/>
</dbReference>
<evidence type="ECO:0000313" key="13">
    <source>
        <dbReference type="Proteomes" id="UP000176406"/>
    </source>
</evidence>
<keyword evidence="6 8" id="KW-0030">Aminoacyl-tRNA synthetase</keyword>
<dbReference type="SMART" id="SM00836">
    <property type="entry name" value="DALR_1"/>
    <property type="match status" value="1"/>
</dbReference>
<evidence type="ECO:0000259" key="10">
    <source>
        <dbReference type="SMART" id="SM00836"/>
    </source>
</evidence>
<evidence type="ECO:0000256" key="2">
    <source>
        <dbReference type="ARBA" id="ARBA00022598"/>
    </source>
</evidence>
<evidence type="ECO:0000256" key="4">
    <source>
        <dbReference type="ARBA" id="ARBA00022840"/>
    </source>
</evidence>
<dbReference type="EC" id="6.1.1.19" evidence="8"/>
<evidence type="ECO:0000256" key="7">
    <source>
        <dbReference type="ARBA" id="ARBA00049339"/>
    </source>
</evidence>
<keyword evidence="4 8" id="KW-0067">ATP-binding</keyword>
<dbReference type="Gene3D" id="1.10.730.10">
    <property type="entry name" value="Isoleucyl-tRNA Synthetase, Domain 1"/>
    <property type="match status" value="1"/>
</dbReference>
<name>A0A1G2EE83_9BACT</name>
<dbReference type="GO" id="GO:0005524">
    <property type="term" value="F:ATP binding"/>
    <property type="evidence" value="ECO:0007669"/>
    <property type="project" value="UniProtKB-UniRule"/>
</dbReference>
<comment type="subunit">
    <text evidence="8">Monomer.</text>
</comment>
<comment type="subcellular location">
    <subcellularLocation>
        <location evidence="8">Cytoplasm</location>
    </subcellularLocation>
</comment>
<comment type="caution">
    <text evidence="12">The sequence shown here is derived from an EMBL/GenBank/DDBJ whole genome shotgun (WGS) entry which is preliminary data.</text>
</comment>
<dbReference type="Proteomes" id="UP000176406">
    <property type="component" value="Unassembled WGS sequence"/>
</dbReference>
<evidence type="ECO:0000256" key="5">
    <source>
        <dbReference type="ARBA" id="ARBA00022917"/>
    </source>
</evidence>
<organism evidence="12 13">
    <name type="scientific">Candidatus Nealsonbacteria bacterium RIFCSPLOWO2_01_FULL_41_9</name>
    <dbReference type="NCBI Taxonomy" id="1801671"/>
    <lineage>
        <taxon>Bacteria</taxon>
        <taxon>Candidatus Nealsoniibacteriota</taxon>
    </lineage>
</organism>
<keyword evidence="3 8" id="KW-0547">Nucleotide-binding</keyword>
<accession>A0A1G2EE83</accession>
<comment type="catalytic activity">
    <reaction evidence="7 8">
        <text>tRNA(Arg) + L-arginine + ATP = L-arginyl-tRNA(Arg) + AMP + diphosphate</text>
        <dbReference type="Rhea" id="RHEA:20301"/>
        <dbReference type="Rhea" id="RHEA-COMP:9658"/>
        <dbReference type="Rhea" id="RHEA-COMP:9673"/>
        <dbReference type="ChEBI" id="CHEBI:30616"/>
        <dbReference type="ChEBI" id="CHEBI:32682"/>
        <dbReference type="ChEBI" id="CHEBI:33019"/>
        <dbReference type="ChEBI" id="CHEBI:78442"/>
        <dbReference type="ChEBI" id="CHEBI:78513"/>
        <dbReference type="ChEBI" id="CHEBI:456215"/>
        <dbReference type="EC" id="6.1.1.19"/>
    </reaction>
</comment>
<evidence type="ECO:0000256" key="1">
    <source>
        <dbReference type="ARBA" id="ARBA00005594"/>
    </source>
</evidence>
<dbReference type="InterPro" id="IPR008909">
    <property type="entry name" value="DALR_anticod-bd"/>
</dbReference>
<evidence type="ECO:0000256" key="9">
    <source>
        <dbReference type="RuleBase" id="RU363038"/>
    </source>
</evidence>
<protein>
    <recommendedName>
        <fullName evidence="8">Arginine--tRNA ligase</fullName>
        <ecNumber evidence="8">6.1.1.19</ecNumber>
    </recommendedName>
    <alternativeName>
        <fullName evidence="8">Arginyl-tRNA synthetase</fullName>
        <shortName evidence="8">ArgRS</shortName>
    </alternativeName>
</protein>
<keyword evidence="2 8" id="KW-0436">Ligase</keyword>
<evidence type="ECO:0000256" key="6">
    <source>
        <dbReference type="ARBA" id="ARBA00023146"/>
    </source>
</evidence>
<dbReference type="NCBIfam" id="TIGR00456">
    <property type="entry name" value="argS"/>
    <property type="match status" value="1"/>
</dbReference>
<dbReference type="GO" id="GO:0006420">
    <property type="term" value="P:arginyl-tRNA aminoacylation"/>
    <property type="evidence" value="ECO:0007669"/>
    <property type="project" value="UniProtKB-UniRule"/>
</dbReference>
<dbReference type="GO" id="GO:0005737">
    <property type="term" value="C:cytoplasm"/>
    <property type="evidence" value="ECO:0007669"/>
    <property type="project" value="UniProtKB-SubCell"/>
</dbReference>
<dbReference type="InterPro" id="IPR036695">
    <property type="entry name" value="Arg-tRNA-synth_N_sf"/>
</dbReference>
<dbReference type="InterPro" id="IPR014729">
    <property type="entry name" value="Rossmann-like_a/b/a_fold"/>
</dbReference>
<dbReference type="InterPro" id="IPR035684">
    <property type="entry name" value="ArgRS_core"/>
</dbReference>
<dbReference type="InterPro" id="IPR009080">
    <property type="entry name" value="tRNAsynth_Ia_anticodon-bd"/>
</dbReference>
<dbReference type="EMBL" id="MHMG01000002">
    <property type="protein sequence ID" value="OGZ24099.1"/>
    <property type="molecule type" value="Genomic_DNA"/>
</dbReference>
<dbReference type="Gene3D" id="3.30.1360.70">
    <property type="entry name" value="Arginyl tRNA synthetase N-terminal domain"/>
    <property type="match status" value="1"/>
</dbReference>
<evidence type="ECO:0000259" key="11">
    <source>
        <dbReference type="SMART" id="SM01016"/>
    </source>
</evidence>
<evidence type="ECO:0000256" key="3">
    <source>
        <dbReference type="ARBA" id="ARBA00022741"/>
    </source>
</evidence>
<dbReference type="FunFam" id="3.40.50.620:FF:000116">
    <property type="entry name" value="Arginine--tRNA ligase"/>
    <property type="match status" value="1"/>
</dbReference>
<comment type="caution">
    <text evidence="8">Lacks conserved residue(s) required for the propagation of feature annotation.</text>
</comment>
<dbReference type="Pfam" id="PF05746">
    <property type="entry name" value="DALR_1"/>
    <property type="match status" value="1"/>
</dbReference>
<dbReference type="Gene3D" id="3.40.50.620">
    <property type="entry name" value="HUPs"/>
    <property type="match status" value="1"/>
</dbReference>
<feature type="domain" description="DALR anticodon binding" evidence="10">
    <location>
        <begin position="446"/>
        <end position="559"/>
    </location>
</feature>
<sequence>MLRGEIKNLIERAIKELYGIDANVQVDQLGSPTLGDYSTIVAMVLKKNPQEIADAIRAMGSPILEKIEPKNGFINFWVKKEELEKSYSEYLGKGAKFFQKKPEKRETIVIEYSSPNIAKPLGIHHLRSTIIGQALVNILRFIGHKVISLSFPGDFGTQFGLLIAAYKRWGDREKLKKNPIPEMLNLYVRFSQAAKEDQNLLEEGRREFKELEQGDAENKKLWKWFSDESLKDFSRVYKILDVKIENTIGESFYEPKLKSLVQDALKRGIAEKGEGGAIVIKIPGSDTPEIIQKADEASIYTTRELAAIRHRIKKWHATKILYVAANQQTFHLAQVFGAAERLGIAKPGQLGHIKFGMMLGPGGKKFATREGRLIPMDEVLNEAVLRARKIIEEINSSLVESGKEKIAREVGIGAVKFFDLSHNRLSDITFEWDSILNLKGFASPYIQYTYARLASILKKANFKKKTGRFTITKPLERSIILKILDFGEMMQEIGKTYFPGQLAEYIYELSNDLNAFYEVSPVLKAEAKERESRLNLILGAKEILKTGLNLLGISAPEKM</sequence>
<dbReference type="AlphaFoldDB" id="A0A1G2EE83"/>
<dbReference type="HAMAP" id="MF_00123">
    <property type="entry name" value="Arg_tRNA_synth"/>
    <property type="match status" value="1"/>
</dbReference>
<reference evidence="12 13" key="1">
    <citation type="journal article" date="2016" name="Nat. Commun.">
        <title>Thousands of microbial genomes shed light on interconnected biogeochemical processes in an aquifer system.</title>
        <authorList>
            <person name="Anantharaman K."/>
            <person name="Brown C.T."/>
            <person name="Hug L.A."/>
            <person name="Sharon I."/>
            <person name="Castelle C.J."/>
            <person name="Probst A.J."/>
            <person name="Thomas B.C."/>
            <person name="Singh A."/>
            <person name="Wilkins M.J."/>
            <person name="Karaoz U."/>
            <person name="Brodie E.L."/>
            <person name="Williams K.H."/>
            <person name="Hubbard S.S."/>
            <person name="Banfield J.F."/>
        </authorList>
    </citation>
    <scope>NUCLEOTIDE SEQUENCE [LARGE SCALE GENOMIC DNA]</scope>
</reference>
<evidence type="ECO:0000256" key="8">
    <source>
        <dbReference type="HAMAP-Rule" id="MF_00123"/>
    </source>
</evidence>
<gene>
    <name evidence="8" type="primary">argS</name>
    <name evidence="12" type="ORF">A3A08_00535</name>
</gene>
<dbReference type="Pfam" id="PF00750">
    <property type="entry name" value="tRNA-synt_1d"/>
    <property type="match status" value="1"/>
</dbReference>
<proteinExistence type="inferred from homology"/>
<dbReference type="Pfam" id="PF03485">
    <property type="entry name" value="Arg_tRNA_synt_N"/>
    <property type="match status" value="1"/>
</dbReference>
<dbReference type="SUPFAM" id="SSF52374">
    <property type="entry name" value="Nucleotidylyl transferase"/>
    <property type="match status" value="1"/>
</dbReference>
<dbReference type="SUPFAM" id="SSF47323">
    <property type="entry name" value="Anticodon-binding domain of a subclass of class I aminoacyl-tRNA synthetases"/>
    <property type="match status" value="1"/>
</dbReference>
<dbReference type="PANTHER" id="PTHR11956:SF5">
    <property type="entry name" value="ARGININE--TRNA LIGASE, CYTOPLASMIC"/>
    <property type="match status" value="1"/>
</dbReference>
<feature type="domain" description="Arginyl tRNA synthetase N-terminal" evidence="11">
    <location>
        <begin position="4"/>
        <end position="78"/>
    </location>
</feature>
<comment type="similarity">
    <text evidence="1 8 9">Belongs to the class-I aminoacyl-tRNA synthetase family.</text>
</comment>
<dbReference type="PANTHER" id="PTHR11956">
    <property type="entry name" value="ARGINYL-TRNA SYNTHETASE"/>
    <property type="match status" value="1"/>
</dbReference>
<dbReference type="SUPFAM" id="SSF55190">
    <property type="entry name" value="Arginyl-tRNA synthetase (ArgRS), N-terminal 'additional' domain"/>
    <property type="match status" value="1"/>
</dbReference>
<dbReference type="InterPro" id="IPR001278">
    <property type="entry name" value="Arg-tRNA-ligase"/>
</dbReference>
<keyword evidence="5 8" id="KW-0648">Protein biosynthesis</keyword>
<dbReference type="GO" id="GO:0004814">
    <property type="term" value="F:arginine-tRNA ligase activity"/>
    <property type="evidence" value="ECO:0007669"/>
    <property type="project" value="UniProtKB-UniRule"/>
</dbReference>
<dbReference type="SMART" id="SM01016">
    <property type="entry name" value="Arg_tRNA_synt_N"/>
    <property type="match status" value="1"/>
</dbReference>
<keyword evidence="8" id="KW-0963">Cytoplasm</keyword>
<evidence type="ECO:0000313" key="12">
    <source>
        <dbReference type="EMBL" id="OGZ24099.1"/>
    </source>
</evidence>